<gene>
    <name evidence="16" type="ORF">G7077_04675</name>
</gene>
<evidence type="ECO:0000256" key="8">
    <source>
        <dbReference type="ARBA" id="ARBA00022827"/>
    </source>
</evidence>
<dbReference type="PROSITE" id="PS51384">
    <property type="entry name" value="FAD_FR"/>
    <property type="match status" value="1"/>
</dbReference>
<reference evidence="16 17" key="1">
    <citation type="submission" date="2020-03" db="EMBL/GenBank/DDBJ databases">
        <title>Sphingomonas sp. nov., isolated from fish.</title>
        <authorList>
            <person name="Hyun D.-W."/>
            <person name="Bae J.-W."/>
        </authorList>
    </citation>
    <scope>NUCLEOTIDE SEQUENCE [LARGE SCALE GENOMIC DNA]</scope>
    <source>
        <strain evidence="16 17">HDW15B</strain>
    </source>
</reference>
<dbReference type="EC" id="1.8.1.2" evidence="3"/>
<dbReference type="Pfam" id="PF00667">
    <property type="entry name" value="FAD_binding_1"/>
    <property type="match status" value="1"/>
</dbReference>
<dbReference type="KEGG" id="spii:G7077_04675"/>
<dbReference type="InterPro" id="IPR017938">
    <property type="entry name" value="Riboflavin_synthase-like_b-brl"/>
</dbReference>
<dbReference type="Gene3D" id="2.40.30.10">
    <property type="entry name" value="Translation factors"/>
    <property type="match status" value="1"/>
</dbReference>
<proteinExistence type="predicted"/>
<dbReference type="NCBIfam" id="TIGR01931">
    <property type="entry name" value="cysJ"/>
    <property type="match status" value="1"/>
</dbReference>
<dbReference type="InterPro" id="IPR001709">
    <property type="entry name" value="Flavoprot_Pyr_Nucl_cyt_Rdtase"/>
</dbReference>
<dbReference type="CDD" id="cd06199">
    <property type="entry name" value="SiR"/>
    <property type="match status" value="1"/>
</dbReference>
<evidence type="ECO:0000256" key="4">
    <source>
        <dbReference type="ARBA" id="ARBA00022448"/>
    </source>
</evidence>
<dbReference type="SUPFAM" id="SSF63380">
    <property type="entry name" value="Riboflavin synthase domain-like"/>
    <property type="match status" value="1"/>
</dbReference>
<evidence type="ECO:0000259" key="15">
    <source>
        <dbReference type="PROSITE" id="PS51384"/>
    </source>
</evidence>
<keyword evidence="4" id="KW-0813">Transport</keyword>
<dbReference type="Gene3D" id="3.40.50.360">
    <property type="match status" value="1"/>
</dbReference>
<comment type="catalytic activity">
    <reaction evidence="13">
        <text>hydrogen sulfide + 3 NADP(+) + 3 H2O = sulfite + 3 NADPH + 4 H(+)</text>
        <dbReference type="Rhea" id="RHEA:13801"/>
        <dbReference type="ChEBI" id="CHEBI:15377"/>
        <dbReference type="ChEBI" id="CHEBI:15378"/>
        <dbReference type="ChEBI" id="CHEBI:17359"/>
        <dbReference type="ChEBI" id="CHEBI:29919"/>
        <dbReference type="ChEBI" id="CHEBI:57783"/>
        <dbReference type="ChEBI" id="CHEBI:58349"/>
        <dbReference type="EC" id="1.8.1.2"/>
    </reaction>
</comment>
<dbReference type="InterPro" id="IPR003097">
    <property type="entry name" value="CysJ-like_FAD-binding"/>
</dbReference>
<evidence type="ECO:0000256" key="6">
    <source>
        <dbReference type="ARBA" id="ARBA00022630"/>
    </source>
</evidence>
<keyword evidence="5" id="KW-0028">Amino-acid biosynthesis</keyword>
<dbReference type="GO" id="GO:0050660">
    <property type="term" value="F:flavin adenine dinucleotide binding"/>
    <property type="evidence" value="ECO:0007669"/>
    <property type="project" value="InterPro"/>
</dbReference>
<dbReference type="PRINTS" id="PR00371">
    <property type="entry name" value="FPNCR"/>
</dbReference>
<evidence type="ECO:0000256" key="5">
    <source>
        <dbReference type="ARBA" id="ARBA00022605"/>
    </source>
</evidence>
<dbReference type="InterPro" id="IPR001094">
    <property type="entry name" value="Flavdoxin-like"/>
</dbReference>
<evidence type="ECO:0000256" key="10">
    <source>
        <dbReference type="ARBA" id="ARBA00022982"/>
    </source>
</evidence>
<comment type="cofactor">
    <cofactor evidence="1">
        <name>FMN</name>
        <dbReference type="ChEBI" id="CHEBI:58210"/>
    </cofactor>
</comment>
<dbReference type="Proteomes" id="UP000503222">
    <property type="component" value="Chromosome"/>
</dbReference>
<dbReference type="GO" id="GO:0019344">
    <property type="term" value="P:cysteine biosynthetic process"/>
    <property type="evidence" value="ECO:0007669"/>
    <property type="project" value="UniProtKB-KW"/>
</dbReference>
<evidence type="ECO:0000256" key="12">
    <source>
        <dbReference type="ARBA" id="ARBA00023192"/>
    </source>
</evidence>
<dbReference type="InterPro" id="IPR001433">
    <property type="entry name" value="OxRdtase_FAD/NAD-bd"/>
</dbReference>
<dbReference type="PANTHER" id="PTHR19384:SF128">
    <property type="entry name" value="NADPH OXIDOREDUCTASE A"/>
    <property type="match status" value="1"/>
</dbReference>
<feature type="domain" description="FAD-binding FR-type" evidence="15">
    <location>
        <begin position="172"/>
        <end position="389"/>
    </location>
</feature>
<dbReference type="InterPro" id="IPR010199">
    <property type="entry name" value="CysJ"/>
</dbReference>
<dbReference type="Pfam" id="PF00258">
    <property type="entry name" value="Flavodoxin_1"/>
    <property type="match status" value="1"/>
</dbReference>
<evidence type="ECO:0000256" key="13">
    <source>
        <dbReference type="ARBA" id="ARBA00052219"/>
    </source>
</evidence>
<name>A0A6G7YNH6_9SPHN</name>
<keyword evidence="6" id="KW-0285">Flavoprotein</keyword>
<evidence type="ECO:0000256" key="11">
    <source>
        <dbReference type="ARBA" id="ARBA00023002"/>
    </source>
</evidence>
<evidence type="ECO:0000313" key="16">
    <source>
        <dbReference type="EMBL" id="QIK78300.1"/>
    </source>
</evidence>
<dbReference type="GO" id="GO:0004783">
    <property type="term" value="F:sulfite reductase (NADPH) activity"/>
    <property type="evidence" value="ECO:0007669"/>
    <property type="project" value="UniProtKB-EC"/>
</dbReference>
<keyword evidence="11 16" id="KW-0560">Oxidoreductase</keyword>
<keyword evidence="10" id="KW-0249">Electron transport</keyword>
<keyword evidence="9" id="KW-0521">NADP</keyword>
<comment type="cofactor">
    <cofactor evidence="2">
        <name>FAD</name>
        <dbReference type="ChEBI" id="CHEBI:57692"/>
    </cofactor>
</comment>
<evidence type="ECO:0000313" key="17">
    <source>
        <dbReference type="Proteomes" id="UP000503222"/>
    </source>
</evidence>
<evidence type="ECO:0000259" key="14">
    <source>
        <dbReference type="PROSITE" id="PS50902"/>
    </source>
</evidence>
<keyword evidence="12" id="KW-0198">Cysteine biosynthesis</keyword>
<dbReference type="InterPro" id="IPR023173">
    <property type="entry name" value="NADPH_Cyt_P450_Rdtase_alpha"/>
</dbReference>
<dbReference type="PROSITE" id="PS50902">
    <property type="entry name" value="FLAVODOXIN_LIKE"/>
    <property type="match status" value="1"/>
</dbReference>
<evidence type="ECO:0000256" key="9">
    <source>
        <dbReference type="ARBA" id="ARBA00022857"/>
    </source>
</evidence>
<dbReference type="Pfam" id="PF00175">
    <property type="entry name" value="NAD_binding_1"/>
    <property type="match status" value="1"/>
</dbReference>
<dbReference type="InterPro" id="IPR008254">
    <property type="entry name" value="Flavodoxin/NO_synth"/>
</dbReference>
<keyword evidence="17" id="KW-1185">Reference proteome</keyword>
<dbReference type="InterPro" id="IPR029039">
    <property type="entry name" value="Flavoprotein-like_sf"/>
</dbReference>
<dbReference type="Gene3D" id="1.20.990.10">
    <property type="entry name" value="NADPH-cytochrome p450 Reductase, Chain A, domain 3"/>
    <property type="match status" value="1"/>
</dbReference>
<protein>
    <recommendedName>
        <fullName evidence="3">assimilatory sulfite reductase (NADPH)</fullName>
        <ecNumber evidence="3">1.8.1.2</ecNumber>
    </recommendedName>
</protein>
<feature type="domain" description="Flavodoxin-like" evidence="14">
    <location>
        <begin position="1"/>
        <end position="139"/>
    </location>
</feature>
<evidence type="ECO:0000256" key="1">
    <source>
        <dbReference type="ARBA" id="ARBA00001917"/>
    </source>
</evidence>
<organism evidence="16 17">
    <name type="scientific">Sphingomonas piscis</name>
    <dbReference type="NCBI Taxonomy" id="2714943"/>
    <lineage>
        <taxon>Bacteria</taxon>
        <taxon>Pseudomonadati</taxon>
        <taxon>Pseudomonadota</taxon>
        <taxon>Alphaproteobacteria</taxon>
        <taxon>Sphingomonadales</taxon>
        <taxon>Sphingomonadaceae</taxon>
        <taxon>Sphingomonas</taxon>
    </lineage>
</organism>
<evidence type="ECO:0000256" key="3">
    <source>
        <dbReference type="ARBA" id="ARBA00012604"/>
    </source>
</evidence>
<dbReference type="AlphaFoldDB" id="A0A6G7YNH6"/>
<dbReference type="EMBL" id="CP049869">
    <property type="protein sequence ID" value="QIK78300.1"/>
    <property type="molecule type" value="Genomic_DNA"/>
</dbReference>
<dbReference type="GO" id="GO:0005829">
    <property type="term" value="C:cytosol"/>
    <property type="evidence" value="ECO:0007669"/>
    <property type="project" value="TreeGrafter"/>
</dbReference>
<dbReference type="Gene3D" id="3.40.50.80">
    <property type="entry name" value="Nucleotide-binding domain of ferredoxin-NADP reductase (FNR) module"/>
    <property type="match status" value="1"/>
</dbReference>
<dbReference type="SUPFAM" id="SSF52343">
    <property type="entry name" value="Ferredoxin reductase-like, C-terminal NADP-linked domain"/>
    <property type="match status" value="1"/>
</dbReference>
<dbReference type="SUPFAM" id="SSF52218">
    <property type="entry name" value="Flavoproteins"/>
    <property type="match status" value="1"/>
</dbReference>
<evidence type="ECO:0000256" key="7">
    <source>
        <dbReference type="ARBA" id="ARBA00022643"/>
    </source>
</evidence>
<dbReference type="PANTHER" id="PTHR19384">
    <property type="entry name" value="NITRIC OXIDE SYNTHASE-RELATED"/>
    <property type="match status" value="1"/>
</dbReference>
<dbReference type="InterPro" id="IPR039261">
    <property type="entry name" value="FNR_nucleotide-bd"/>
</dbReference>
<keyword evidence="8" id="KW-0274">FAD</keyword>
<dbReference type="InterPro" id="IPR017927">
    <property type="entry name" value="FAD-bd_FR_type"/>
</dbReference>
<dbReference type="GO" id="GO:0010181">
    <property type="term" value="F:FMN binding"/>
    <property type="evidence" value="ECO:0007669"/>
    <property type="project" value="InterPro"/>
</dbReference>
<dbReference type="FunFam" id="3.40.50.80:FF:000001">
    <property type="entry name" value="NADPH--cytochrome P450 reductase 1"/>
    <property type="match status" value="1"/>
</dbReference>
<keyword evidence="7" id="KW-0288">FMN</keyword>
<accession>A0A6G7YNH6</accession>
<sequence length="539" mass="59128">MTILYGSETGNSTALARQLEGQLKAAGVNATAADMAKYKGRGLKDEQDVLVVVSTYGEGDPPQPAVPFFEFVEGARAPKMEGVRFGVLALGDSTYEFYCEAGKRIDKRFEELGATRLFDRVDCDIDYDEPAASWAAQVVAKLKEEAAAAAPAGQPAPAASPFPTAASSYDKRNPFAATVLESIKITGRASSKETRHVEIDLDGSGLTYEPGDALGIVSTNEPHRVEELLEVTGLSADAPITLKGDTVRLASALESHFEITQAAPRFIEQWAMLSGSAELGALMDDDRRQDRADFLYGHHVIDIVRQYPLGGVTPEDFVAGLRPLQPRLYSIASSQKAVDSEVHLTINPVRYDLHGIGRNGVASAHICDRIAPGDQLPVYVQANAHFKLPTDDSRPIIMVGPGTGVAPFRAFLQEREARGAEGRSWLFFGERNFRSDFLYQIEWQDWLANGVLTDLDVAFSRDAGAKVYVQHRMLEKAQQLYAWLEEGAHFYVCGDERMAKDVEAALETIVADQRGCSAEDAHAYVRDLTAQERYQRDVY</sequence>
<evidence type="ECO:0000256" key="2">
    <source>
        <dbReference type="ARBA" id="ARBA00001974"/>
    </source>
</evidence>
<dbReference type="PRINTS" id="PR00369">
    <property type="entry name" value="FLAVODOXIN"/>
</dbReference>